<reference evidence="2" key="1">
    <citation type="submission" date="2020-03" db="EMBL/GenBank/DDBJ databases">
        <title>The deep terrestrial virosphere.</title>
        <authorList>
            <person name="Holmfeldt K."/>
            <person name="Nilsson E."/>
            <person name="Simone D."/>
            <person name="Lopez-Fernandez M."/>
            <person name="Wu X."/>
            <person name="de Brujin I."/>
            <person name="Lundin D."/>
            <person name="Andersson A."/>
            <person name="Bertilsson S."/>
            <person name="Dopson M."/>
        </authorList>
    </citation>
    <scope>NUCLEOTIDE SEQUENCE</scope>
    <source>
        <strain evidence="2">TM448A02194</strain>
    </source>
</reference>
<dbReference type="InterPro" id="IPR032427">
    <property type="entry name" value="P22_portal"/>
</dbReference>
<dbReference type="Pfam" id="PF16510">
    <property type="entry name" value="P22_portal"/>
    <property type="match status" value="1"/>
</dbReference>
<sequence>MTDEAADLTLVLDRYKRAVQADRDYLQEVEECRRSYASDQWLIWRHGRMVEAHRPKHRVRITVNKLIPAVESIRSTFLRVDPTIKTEPATDQDSDRKAAEVSKKVSRHYWRTLKMKKKVSEIVLKSCVDGNAWLRSRWDNQAGRRLPKFKEGADLAGMAGRVSYGDVESWVPEGDPVADVLMAGSVFMEPGAKDIDDAAWVLVVESLKKDEVEQRFKKELGKDGLGSDELNYLDEYNPAFEPENLASTGDSNSERVILFQCYERPTKKHAKGRLIFCTKGRKLRIDPLPKGEIRIVQITNIELVGERNGTSVVCQALPMQAEYNRTRSMGIEDKRLASRPQVLSPIGALDTDELDNEPGRVIEWDPGAAQGEKPEWFRGPGPSPILYQELQILSDEIDDLMSRHDPSMGAMRGATSGKHAERSQAADASRFSPAMWNVEDAITTWGRYLLSDIKENLKGERIVRITGDNHKADVVKFMATDISDDCHLEYSLVSQLEWSTEKLRQTVMWLHSVGLLDKNQALEMLKFPIKDGIYEGSYNHRINARKENEFLRSGMMFPPVGGDDHPIHIMEHLAELSQPEAREEIVQYYQENNGKWPQWVVAILTHAQQHQKAIPGEKPAPVRQSVSLRGELDPRAAMAIGQKAAGQTGPAGAGGQEEPQGLATPPGGMSGEMYMAPGPTQEPGGVGGMEGTPGGELQ</sequence>
<feature type="region of interest" description="Disordered" evidence="1">
    <location>
        <begin position="642"/>
        <end position="698"/>
    </location>
</feature>
<protein>
    <submittedName>
        <fullName evidence="2">Putative portal protein</fullName>
    </submittedName>
</protein>
<accession>A0A6H1ZVU7</accession>
<name>A0A6H1ZVU7_9ZZZZ</name>
<organism evidence="2">
    <name type="scientific">viral metagenome</name>
    <dbReference type="NCBI Taxonomy" id="1070528"/>
    <lineage>
        <taxon>unclassified sequences</taxon>
        <taxon>metagenomes</taxon>
        <taxon>organismal metagenomes</taxon>
    </lineage>
</organism>
<gene>
    <name evidence="2" type="ORF">TM448A02194_0009</name>
</gene>
<evidence type="ECO:0000256" key="1">
    <source>
        <dbReference type="SAM" id="MobiDB-lite"/>
    </source>
</evidence>
<evidence type="ECO:0000313" key="2">
    <source>
        <dbReference type="EMBL" id="QJA51541.1"/>
    </source>
</evidence>
<feature type="region of interest" description="Disordered" evidence="1">
    <location>
        <begin position="407"/>
        <end position="426"/>
    </location>
</feature>
<dbReference type="EMBL" id="MT144271">
    <property type="protein sequence ID" value="QJA51541.1"/>
    <property type="molecule type" value="Genomic_DNA"/>
</dbReference>
<proteinExistence type="predicted"/>
<dbReference type="AlphaFoldDB" id="A0A6H1ZVU7"/>
<feature type="compositionally biased region" description="Gly residues" evidence="1">
    <location>
        <begin position="684"/>
        <end position="698"/>
    </location>
</feature>